<dbReference type="AlphaFoldDB" id="A0A1G6N7U0"/>
<reference evidence="2 3" key="1">
    <citation type="submission" date="2016-10" db="EMBL/GenBank/DDBJ databases">
        <authorList>
            <person name="de Groot N.N."/>
        </authorList>
    </citation>
    <scope>NUCLEOTIDE SEQUENCE [LARGE SCALE GENOMIC DNA]</scope>
    <source>
        <strain evidence="2 3">DSM 45514</strain>
    </source>
</reference>
<sequence length="150" mass="16774">MDIKIALFIHVLSIASWVGGLTVMAVWLRKSTKLHDQGLSMTESFQNVHNLNVRMMVPVAVLTLLTGLYMLVQWGPDKPLYLLIKERFGSLVVLLYVIGLPIYGGRLLKKGKTEKDPAALAGTVKRYANLLNITLLLLVFIILVVTLKFQ</sequence>
<feature type="transmembrane region" description="Helical" evidence="1">
    <location>
        <begin position="6"/>
        <end position="28"/>
    </location>
</feature>
<evidence type="ECO:0008006" key="4">
    <source>
        <dbReference type="Google" id="ProtNLM"/>
    </source>
</evidence>
<evidence type="ECO:0000256" key="1">
    <source>
        <dbReference type="SAM" id="Phobius"/>
    </source>
</evidence>
<feature type="transmembrane region" description="Helical" evidence="1">
    <location>
        <begin position="88"/>
        <end position="108"/>
    </location>
</feature>
<dbReference type="RefSeq" id="WP_143003525.1">
    <property type="nucleotide sequence ID" value="NZ_FMZA01000012.1"/>
</dbReference>
<protein>
    <recommendedName>
        <fullName evidence="4">Copper resistance protein D</fullName>
    </recommendedName>
</protein>
<accession>A0A1G6N7U0</accession>
<keyword evidence="1" id="KW-0812">Transmembrane</keyword>
<keyword evidence="1" id="KW-0472">Membrane</keyword>
<dbReference type="OrthoDB" id="2989441at2"/>
<name>A0A1G6N7U0_9BACL</name>
<feature type="transmembrane region" description="Helical" evidence="1">
    <location>
        <begin position="55"/>
        <end position="76"/>
    </location>
</feature>
<dbReference type="Proteomes" id="UP000199387">
    <property type="component" value="Unassembled WGS sequence"/>
</dbReference>
<proteinExistence type="predicted"/>
<keyword evidence="3" id="KW-1185">Reference proteome</keyword>
<evidence type="ECO:0000313" key="2">
    <source>
        <dbReference type="EMBL" id="SDC63898.1"/>
    </source>
</evidence>
<dbReference type="EMBL" id="FMZA01000012">
    <property type="protein sequence ID" value="SDC63898.1"/>
    <property type="molecule type" value="Genomic_DNA"/>
</dbReference>
<gene>
    <name evidence="2" type="ORF">SAMN04488112_11242</name>
</gene>
<feature type="transmembrane region" description="Helical" evidence="1">
    <location>
        <begin position="129"/>
        <end position="149"/>
    </location>
</feature>
<dbReference type="STRING" id="1236220.SAMN04488112_11242"/>
<organism evidence="2 3">
    <name type="scientific">Melghirimyces thermohalophilus</name>
    <dbReference type="NCBI Taxonomy" id="1236220"/>
    <lineage>
        <taxon>Bacteria</taxon>
        <taxon>Bacillati</taxon>
        <taxon>Bacillota</taxon>
        <taxon>Bacilli</taxon>
        <taxon>Bacillales</taxon>
        <taxon>Thermoactinomycetaceae</taxon>
        <taxon>Melghirimyces</taxon>
    </lineage>
</organism>
<evidence type="ECO:0000313" key="3">
    <source>
        <dbReference type="Proteomes" id="UP000199387"/>
    </source>
</evidence>
<keyword evidence="1" id="KW-1133">Transmembrane helix</keyword>